<comment type="caution">
    <text evidence="1">The sequence shown here is derived from an EMBL/GenBank/DDBJ whole genome shotgun (WGS) entry which is preliminary data.</text>
</comment>
<evidence type="ECO:0000313" key="1">
    <source>
        <dbReference type="EMBL" id="GIY15689.1"/>
    </source>
</evidence>
<proteinExistence type="predicted"/>
<dbReference type="AlphaFoldDB" id="A0AAV4R3X0"/>
<keyword evidence="2" id="KW-1185">Reference proteome</keyword>
<reference evidence="1 2" key="1">
    <citation type="submission" date="2021-06" db="EMBL/GenBank/DDBJ databases">
        <title>Caerostris darwini draft genome.</title>
        <authorList>
            <person name="Kono N."/>
            <person name="Arakawa K."/>
        </authorList>
    </citation>
    <scope>NUCLEOTIDE SEQUENCE [LARGE SCALE GENOMIC DNA]</scope>
</reference>
<name>A0AAV4R3X0_9ARAC</name>
<gene>
    <name evidence="1" type="ORF">CDAR_609781</name>
</gene>
<protein>
    <submittedName>
        <fullName evidence="1">Uncharacterized protein</fullName>
    </submittedName>
</protein>
<evidence type="ECO:0000313" key="2">
    <source>
        <dbReference type="Proteomes" id="UP001054837"/>
    </source>
</evidence>
<sequence>MTGIAFRNPGHDSDQKFYRIKNGLVMPKRLLDSGRHRLECPFFDLEGMEKRSRATVYQEIVENYCGTMRSILHCSTELKQLVSVIWMHALSSDTPQSQQENFPAHRLIVPLLGFDKKHT</sequence>
<dbReference type="EMBL" id="BPLQ01005569">
    <property type="protein sequence ID" value="GIY15689.1"/>
    <property type="molecule type" value="Genomic_DNA"/>
</dbReference>
<dbReference type="Proteomes" id="UP001054837">
    <property type="component" value="Unassembled WGS sequence"/>
</dbReference>
<accession>A0AAV4R3X0</accession>
<organism evidence="1 2">
    <name type="scientific">Caerostris darwini</name>
    <dbReference type="NCBI Taxonomy" id="1538125"/>
    <lineage>
        <taxon>Eukaryota</taxon>
        <taxon>Metazoa</taxon>
        <taxon>Ecdysozoa</taxon>
        <taxon>Arthropoda</taxon>
        <taxon>Chelicerata</taxon>
        <taxon>Arachnida</taxon>
        <taxon>Araneae</taxon>
        <taxon>Araneomorphae</taxon>
        <taxon>Entelegynae</taxon>
        <taxon>Araneoidea</taxon>
        <taxon>Araneidae</taxon>
        <taxon>Caerostris</taxon>
    </lineage>
</organism>